<organism evidence="9 10">
    <name type="scientific">Liparis tanakae</name>
    <name type="common">Tanaka's snailfish</name>
    <dbReference type="NCBI Taxonomy" id="230148"/>
    <lineage>
        <taxon>Eukaryota</taxon>
        <taxon>Metazoa</taxon>
        <taxon>Chordata</taxon>
        <taxon>Craniata</taxon>
        <taxon>Vertebrata</taxon>
        <taxon>Euteleostomi</taxon>
        <taxon>Actinopterygii</taxon>
        <taxon>Neopterygii</taxon>
        <taxon>Teleostei</taxon>
        <taxon>Neoteleostei</taxon>
        <taxon>Acanthomorphata</taxon>
        <taxon>Eupercaria</taxon>
        <taxon>Perciformes</taxon>
        <taxon>Cottioidei</taxon>
        <taxon>Cottales</taxon>
        <taxon>Liparidae</taxon>
        <taxon>Liparis</taxon>
    </lineage>
</organism>
<comment type="similarity">
    <text evidence="2">Belongs to the major facilitator superfamily. Monocarboxylate porter (TC 2.A.1.13) family.</text>
</comment>
<evidence type="ECO:0000256" key="6">
    <source>
        <dbReference type="ARBA" id="ARBA00023136"/>
    </source>
</evidence>
<feature type="transmembrane region" description="Helical" evidence="8">
    <location>
        <begin position="113"/>
        <end position="133"/>
    </location>
</feature>
<keyword evidence="3" id="KW-1003">Cell membrane</keyword>
<dbReference type="InterPro" id="IPR011701">
    <property type="entry name" value="MFS"/>
</dbReference>
<proteinExistence type="inferred from homology"/>
<dbReference type="PANTHER" id="PTHR11360:SF318">
    <property type="entry name" value="MONOCARBOXYLATE TRANSPORTER 12"/>
    <property type="match status" value="1"/>
</dbReference>
<dbReference type="EMBL" id="SRLO01015115">
    <property type="protein sequence ID" value="TNN24527.1"/>
    <property type="molecule type" value="Genomic_DNA"/>
</dbReference>
<accession>A0A4Z2E6Y5</accession>
<feature type="compositionally biased region" description="Basic and acidic residues" evidence="7">
    <location>
        <begin position="1"/>
        <end position="17"/>
    </location>
</feature>
<keyword evidence="6 8" id="KW-0472">Membrane</keyword>
<reference evidence="9 10" key="1">
    <citation type="submission" date="2019-03" db="EMBL/GenBank/DDBJ databases">
        <title>First draft genome of Liparis tanakae, snailfish: a comprehensive survey of snailfish specific genes.</title>
        <authorList>
            <person name="Kim W."/>
            <person name="Song I."/>
            <person name="Jeong J.-H."/>
            <person name="Kim D."/>
            <person name="Kim S."/>
            <person name="Ryu S."/>
            <person name="Song J.Y."/>
            <person name="Lee S.K."/>
        </authorList>
    </citation>
    <scope>NUCLEOTIDE SEQUENCE [LARGE SCALE GENOMIC DNA]</scope>
    <source>
        <tissue evidence="9">Muscle</tissue>
    </source>
</reference>
<dbReference type="PANTHER" id="PTHR11360">
    <property type="entry name" value="MONOCARBOXYLATE TRANSPORTER"/>
    <property type="match status" value="1"/>
</dbReference>
<dbReference type="InterPro" id="IPR050327">
    <property type="entry name" value="Proton-linked_MCT"/>
</dbReference>
<evidence type="ECO:0000256" key="8">
    <source>
        <dbReference type="SAM" id="Phobius"/>
    </source>
</evidence>
<dbReference type="GO" id="GO:0022857">
    <property type="term" value="F:transmembrane transporter activity"/>
    <property type="evidence" value="ECO:0007669"/>
    <property type="project" value="InterPro"/>
</dbReference>
<evidence type="ECO:0000256" key="1">
    <source>
        <dbReference type="ARBA" id="ARBA00004651"/>
    </source>
</evidence>
<feature type="transmembrane region" description="Helical" evidence="8">
    <location>
        <begin position="25"/>
        <end position="44"/>
    </location>
</feature>
<keyword evidence="10" id="KW-1185">Reference proteome</keyword>
<evidence type="ECO:0000256" key="7">
    <source>
        <dbReference type="SAM" id="MobiDB-lite"/>
    </source>
</evidence>
<evidence type="ECO:0000313" key="10">
    <source>
        <dbReference type="Proteomes" id="UP000314294"/>
    </source>
</evidence>
<evidence type="ECO:0000256" key="2">
    <source>
        <dbReference type="ARBA" id="ARBA00006727"/>
    </source>
</evidence>
<keyword evidence="4 8" id="KW-0812">Transmembrane</keyword>
<dbReference type="InterPro" id="IPR036259">
    <property type="entry name" value="MFS_trans_sf"/>
</dbReference>
<evidence type="ECO:0000256" key="3">
    <source>
        <dbReference type="ARBA" id="ARBA00022475"/>
    </source>
</evidence>
<dbReference type="AlphaFoldDB" id="A0A4Z2E6Y5"/>
<dbReference type="OrthoDB" id="410267at2759"/>
<dbReference type="GO" id="GO:0005886">
    <property type="term" value="C:plasma membrane"/>
    <property type="evidence" value="ECO:0007669"/>
    <property type="project" value="UniProtKB-SubCell"/>
</dbReference>
<gene>
    <name evidence="9" type="primary">slc16a12b</name>
    <name evidence="9" type="ORF">EYF80_065347</name>
</gene>
<evidence type="ECO:0000256" key="5">
    <source>
        <dbReference type="ARBA" id="ARBA00022989"/>
    </source>
</evidence>
<keyword evidence="5 8" id="KW-1133">Transmembrane helix</keyword>
<dbReference type="Pfam" id="PF07690">
    <property type="entry name" value="MFS_1"/>
    <property type="match status" value="1"/>
</dbReference>
<feature type="transmembrane region" description="Helical" evidence="8">
    <location>
        <begin position="171"/>
        <end position="193"/>
    </location>
</feature>
<dbReference type="Proteomes" id="UP000314294">
    <property type="component" value="Unassembled WGS sequence"/>
</dbReference>
<feature type="transmembrane region" description="Helical" evidence="8">
    <location>
        <begin position="200"/>
        <end position="219"/>
    </location>
</feature>
<dbReference type="SUPFAM" id="SSF103473">
    <property type="entry name" value="MFS general substrate transporter"/>
    <property type="match status" value="1"/>
</dbReference>
<dbReference type="Gene3D" id="1.20.1250.20">
    <property type="entry name" value="MFS general substrate transporter like domains"/>
    <property type="match status" value="1"/>
</dbReference>
<comment type="subcellular location">
    <subcellularLocation>
        <location evidence="1">Cell membrane</location>
        <topology evidence="1">Multi-pass membrane protein</topology>
    </subcellularLocation>
</comment>
<sequence>MEVTAEEKLRGGRRPEEVTTPTEGGWGWMVVAGCFLATICIRAVTRILETSGSGGSGSGGLGPAGPGAQYGFLVEADFLLLCVSFLLLAFGCGPPVVYLVPYARSAGLGARRAALLMSAFGVSGIAGNVTFGWIADRKCVRRFRLAGYSAAVGAEGLCCAALHLLRSFPLLLPFALLYGYFDGAYVALIPVVTSDIVGSAHLASALGVVYFLHAIPYLISPPIGGRDYQEGSRVKGQVSPPPV</sequence>
<feature type="transmembrane region" description="Helical" evidence="8">
    <location>
        <begin position="78"/>
        <end position="101"/>
    </location>
</feature>
<protein>
    <submittedName>
        <fullName evidence="9">Monocarboxylate transporter 12-B</fullName>
    </submittedName>
</protein>
<dbReference type="GO" id="GO:0015881">
    <property type="term" value="P:creatine transmembrane transport"/>
    <property type="evidence" value="ECO:0007669"/>
    <property type="project" value="TreeGrafter"/>
</dbReference>
<name>A0A4Z2E6Y5_9TELE</name>
<evidence type="ECO:0000313" key="9">
    <source>
        <dbReference type="EMBL" id="TNN24527.1"/>
    </source>
</evidence>
<comment type="caution">
    <text evidence="9">The sequence shown here is derived from an EMBL/GenBank/DDBJ whole genome shotgun (WGS) entry which is preliminary data.</text>
</comment>
<feature type="region of interest" description="Disordered" evidence="7">
    <location>
        <begin position="1"/>
        <end position="20"/>
    </location>
</feature>
<evidence type="ECO:0000256" key="4">
    <source>
        <dbReference type="ARBA" id="ARBA00022692"/>
    </source>
</evidence>